<evidence type="ECO:0000259" key="22">
    <source>
        <dbReference type="PROSITE" id="PS51194"/>
    </source>
</evidence>
<evidence type="ECO:0000259" key="21">
    <source>
        <dbReference type="PROSITE" id="PS51192"/>
    </source>
</evidence>
<dbReference type="InterPro" id="IPR014001">
    <property type="entry name" value="Helicase_ATP-bd"/>
</dbReference>
<feature type="domain" description="Dicer dsRNA-binding fold" evidence="23">
    <location>
        <begin position="656"/>
        <end position="747"/>
    </location>
</feature>
<dbReference type="Proteomes" id="UP000024376">
    <property type="component" value="Unassembled WGS sequence"/>
</dbReference>
<dbReference type="InterPro" id="IPR027417">
    <property type="entry name" value="P-loop_NTPase"/>
</dbReference>
<keyword evidence="10" id="KW-0862">Zinc</keyword>
<dbReference type="CDD" id="cd18034">
    <property type="entry name" value="DEXHc_dicer"/>
    <property type="match status" value="1"/>
</dbReference>
<dbReference type="SMART" id="SM00535">
    <property type="entry name" value="RIBOc"/>
    <property type="match status" value="2"/>
</dbReference>
<keyword evidence="12" id="KW-0460">Magnesium</keyword>
<protein>
    <recommendedName>
        <fullName evidence="3">Dicer-like protein 1</fullName>
    </recommendedName>
</protein>
<dbReference type="InterPro" id="IPR005034">
    <property type="entry name" value="Dicer_dimerisation"/>
</dbReference>
<keyword evidence="6" id="KW-0677">Repeat</keyword>
<dbReference type="SMART" id="SM00490">
    <property type="entry name" value="HELICc"/>
    <property type="match status" value="1"/>
</dbReference>
<keyword evidence="9" id="KW-0347">Helicase</keyword>
<feature type="domain" description="Helicase ATP-binding" evidence="21">
    <location>
        <begin position="135"/>
        <end position="315"/>
    </location>
</feature>
<evidence type="ECO:0000259" key="20">
    <source>
        <dbReference type="PROSITE" id="PS50821"/>
    </source>
</evidence>
<dbReference type="Pfam" id="PF00271">
    <property type="entry name" value="Helicase_C"/>
    <property type="match status" value="1"/>
</dbReference>
<dbReference type="InterPro" id="IPR056755">
    <property type="entry name" value="DSRM_2"/>
</dbReference>
<proteinExistence type="inferred from homology"/>
<dbReference type="PROSITE" id="PS50142">
    <property type="entry name" value="RNASE_3_2"/>
    <property type="match status" value="2"/>
</dbReference>
<evidence type="ECO:0000256" key="12">
    <source>
        <dbReference type="ARBA" id="ARBA00022842"/>
    </source>
</evidence>
<dbReference type="GO" id="GO:0050688">
    <property type="term" value="P:regulation of defense response to virus"/>
    <property type="evidence" value="ECO:0007669"/>
    <property type="project" value="UniProtKB-KW"/>
</dbReference>
<feature type="domain" description="RNase III" evidence="19">
    <location>
        <begin position="1061"/>
        <end position="1201"/>
    </location>
</feature>
<evidence type="ECO:0000256" key="16">
    <source>
        <dbReference type="ARBA" id="ARBA00035116"/>
    </source>
</evidence>
<comment type="cofactor">
    <cofactor evidence="1">
        <name>Mn(2+)</name>
        <dbReference type="ChEBI" id="CHEBI:29035"/>
    </cofactor>
</comment>
<organism evidence="24 25">
    <name type="scientific">Hypocrea jecorina (strain ATCC 56765 / BCRC 32924 / NRRL 11460 / Rut C-30)</name>
    <name type="common">Trichoderma reesei</name>
    <dbReference type="NCBI Taxonomy" id="1344414"/>
    <lineage>
        <taxon>Eukaryota</taxon>
        <taxon>Fungi</taxon>
        <taxon>Dikarya</taxon>
        <taxon>Ascomycota</taxon>
        <taxon>Pezizomycotina</taxon>
        <taxon>Sordariomycetes</taxon>
        <taxon>Hypocreomycetidae</taxon>
        <taxon>Hypocreales</taxon>
        <taxon>Hypocreaceae</taxon>
        <taxon>Trichoderma</taxon>
    </lineage>
</organism>
<keyword evidence="13 17" id="KW-0694">RNA-binding</keyword>
<dbReference type="GO" id="GO:0051607">
    <property type="term" value="P:defense response to virus"/>
    <property type="evidence" value="ECO:0007669"/>
    <property type="project" value="UniProtKB-KW"/>
</dbReference>
<evidence type="ECO:0000256" key="3">
    <source>
        <dbReference type="ARBA" id="ARBA00020797"/>
    </source>
</evidence>
<reference evidence="25" key="1">
    <citation type="journal article" date="2013" name="Ind. Biotechnol.">
        <title>Comparative genomics analysis of Trichoderma reesei strains.</title>
        <authorList>
            <person name="Koike H."/>
            <person name="Aerts A."/>
            <person name="LaButti K."/>
            <person name="Grigoriev I.V."/>
            <person name="Baker S.E."/>
        </authorList>
    </citation>
    <scope>NUCLEOTIDE SEQUENCE [LARGE SCALE GENOMIC DNA]</scope>
    <source>
        <strain evidence="25">ATCC 56765 / BCRC 32924 / NRRL 11460 / Rut C-30</strain>
    </source>
</reference>
<dbReference type="InterPro" id="IPR001650">
    <property type="entry name" value="Helicase_C-like"/>
</dbReference>
<dbReference type="OrthoDB" id="416741at2759"/>
<dbReference type="PROSITE" id="PS51327">
    <property type="entry name" value="DICER_DSRBF"/>
    <property type="match status" value="1"/>
</dbReference>
<dbReference type="GO" id="GO:0003723">
    <property type="term" value="F:RNA binding"/>
    <property type="evidence" value="ECO:0007669"/>
    <property type="project" value="UniProtKB-UniRule"/>
</dbReference>
<dbReference type="Gene3D" id="1.10.1520.10">
    <property type="entry name" value="Ribonuclease III domain"/>
    <property type="match status" value="2"/>
</dbReference>
<evidence type="ECO:0000259" key="19">
    <source>
        <dbReference type="PROSITE" id="PS50142"/>
    </source>
</evidence>
<feature type="compositionally biased region" description="Acidic residues" evidence="18">
    <location>
        <begin position="55"/>
        <end position="64"/>
    </location>
</feature>
<dbReference type="SUPFAM" id="SSF69065">
    <property type="entry name" value="RNase III domain-like"/>
    <property type="match status" value="2"/>
</dbReference>
<dbReference type="InterPro" id="IPR000999">
    <property type="entry name" value="RNase_III_dom"/>
</dbReference>
<dbReference type="GO" id="GO:0030422">
    <property type="term" value="P:siRNA processing"/>
    <property type="evidence" value="ECO:0007669"/>
    <property type="project" value="TreeGrafter"/>
</dbReference>
<dbReference type="PROSITE" id="PS50821">
    <property type="entry name" value="PAZ"/>
    <property type="match status" value="1"/>
</dbReference>
<evidence type="ECO:0000256" key="1">
    <source>
        <dbReference type="ARBA" id="ARBA00001936"/>
    </source>
</evidence>
<evidence type="ECO:0000256" key="15">
    <source>
        <dbReference type="ARBA" id="ARBA00023211"/>
    </source>
</evidence>
<keyword evidence="14" id="KW-0051">Antiviral defense</keyword>
<dbReference type="PANTHER" id="PTHR14950">
    <property type="entry name" value="DICER-RELATED"/>
    <property type="match status" value="1"/>
</dbReference>
<dbReference type="FunFam" id="1.10.1520.10:FF:000015">
    <property type="entry name" value="Dicer-like protein 1"/>
    <property type="match status" value="1"/>
</dbReference>
<evidence type="ECO:0000256" key="18">
    <source>
        <dbReference type="SAM" id="MobiDB-lite"/>
    </source>
</evidence>
<evidence type="ECO:0000256" key="10">
    <source>
        <dbReference type="ARBA" id="ARBA00022833"/>
    </source>
</evidence>
<dbReference type="Pfam" id="PF24995">
    <property type="entry name" value="DSRM_2"/>
    <property type="match status" value="1"/>
</dbReference>
<dbReference type="InterPro" id="IPR036389">
    <property type="entry name" value="RNase_III_sf"/>
</dbReference>
<dbReference type="SUPFAM" id="SSF52540">
    <property type="entry name" value="P-loop containing nucleoside triphosphate hydrolases"/>
    <property type="match status" value="1"/>
</dbReference>
<evidence type="ECO:0000256" key="17">
    <source>
        <dbReference type="PROSITE-ProRule" id="PRU00657"/>
    </source>
</evidence>
<dbReference type="CDD" id="cd00593">
    <property type="entry name" value="RIBOc"/>
    <property type="match status" value="2"/>
</dbReference>
<evidence type="ECO:0000256" key="9">
    <source>
        <dbReference type="ARBA" id="ARBA00022806"/>
    </source>
</evidence>
<feature type="region of interest" description="Disordered" evidence="18">
    <location>
        <begin position="1"/>
        <end position="77"/>
    </location>
</feature>
<evidence type="ECO:0000256" key="5">
    <source>
        <dbReference type="ARBA" id="ARBA00022723"/>
    </source>
</evidence>
<dbReference type="PROSITE" id="PS00517">
    <property type="entry name" value="RNASE_3_1"/>
    <property type="match status" value="1"/>
</dbReference>
<dbReference type="InterPro" id="IPR038248">
    <property type="entry name" value="Dicer_dimer_sf"/>
</dbReference>
<dbReference type="KEGG" id="trr:M419DRAFT_90789"/>
<evidence type="ECO:0000256" key="13">
    <source>
        <dbReference type="ARBA" id="ARBA00022884"/>
    </source>
</evidence>
<dbReference type="EMBL" id="KI911168">
    <property type="protein sequence ID" value="ETR97709.1"/>
    <property type="molecule type" value="Genomic_DNA"/>
</dbReference>
<feature type="domain" description="PAZ" evidence="20">
    <location>
        <begin position="892"/>
        <end position="1022"/>
    </location>
</feature>
<keyword evidence="7" id="KW-0547">Nucleotide-binding</keyword>
<evidence type="ECO:0000256" key="11">
    <source>
        <dbReference type="ARBA" id="ARBA00022840"/>
    </source>
</evidence>
<dbReference type="Gene3D" id="3.30.160.380">
    <property type="entry name" value="Dicer dimerisation domain"/>
    <property type="match status" value="1"/>
</dbReference>
<name>A0A024RX30_HYPJR</name>
<dbReference type="SMART" id="SM00487">
    <property type="entry name" value="DEXDc"/>
    <property type="match status" value="1"/>
</dbReference>
<dbReference type="Pfam" id="PF00636">
    <property type="entry name" value="Ribonuclease_3"/>
    <property type="match status" value="2"/>
</dbReference>
<sequence>MDEAVSTPSARGEDAAAKPPEIVLAVRSKEPNEETYEDSQITINTEDSEHLELEAGADDVDQSDETSSAQKAPVAKKRKQNLAFEDWLQKNQREITTVSQEDLNRHIDKISVARLVKVGIDQKIIASPREYQVDLYERAKQENTIVVLDTGSGKTLIAALLMRHILQRELQYRADGHKHQYAFFLVEKVALCFQQHAVLTCNLEFPIGKFYGEMTGIIRTQEYWDKQFAEHMAFVCTAQILLDLLACGFISMSQINLIVFDEAHHAKKSHPYARIIKDHYLRAGNERPRILGMTASPVDALTRDVRYAAAELESMLCSKIATITDDAMMASQAHRNQVEVKEFYDRLEDPENSKTRLWGIIFQHVRGNPQFKGHLEFAANASSTLGTWCADRYWKLLTTDAEMIKLEARTGRDSFDVDVTASDEAMAAVRRAREEIRDYNLGPIVSGSPELSSKVKLLHEVLEDAFCKRQTKRCIVFVQARSTAFILADLFQQPGMLIPGMTVGYMIGSQSTSSSAAYMSYREQIVSLQKFRYGETNCLFATSVAEEGIDVPECDVIVRFDLYSSAIQYIQSKGRARQKSSLYISMMEEGNLDHMRKLRRAVRDAHALRQFCSALPEDRKVQDFVITPELLVSHEQATQKTFAIAETGAQLTFITSLDVLAKFASSFPNEAEDGIMPLEYIVNTVGKKFIARVVLPEGSPIKTITGEAQQSKQLARCSAAFEACVRLIQKKYITGNLQPAFAKKLPEMRNARLALSSDKKSEYDMRIKPDFWSSCLGPEPPTSLYQTVITLDQPDALGRASRPLILLTRKPLPDIPSAPLYFGSGRTSNVRLSNSQTSFEVLPHQIEALASFTLRLFADVFSKEYEAKTHELPYFVAPGLPNDDEVVEIDWKAVQFVHENENLEWKDAPEKFFEDKLAIDPWDGSRKYILHGINPDMKPSDPTPEGVPQPKSLAYKRVEHNIKEYSNSLSFNSRKRINWTDDQPVVNAELLPIRRNFLDEFFVTDDGDGTCYIILEPLRVSPIYIDAVAMALVLPVVMYRVDSVLIAQEACSLVGLTIRSDLALEAVTKDSFNTEEHGEHQVDFQPGMGRNYERLEFLGDTFLKMATTISVFTLFPTADEFEYHVTRMVMLCNQNLFKHAVEKGMPAYIRTKAFDRRTWYPSNMTLKRGKAAKTESKHCLSHKSIADVCEALIGAAYMSSSPGDMDMAVKAVAAMVCSINHTMTSYKDYFATFTAPKWYSQQATAAQRLTVDKVAEITGYRFKAAPLARSAFRHPSYVFENNIRDYQRLEFLGDGLLDMAIVDFLFKRFPEADPKWLTEHKTAMVSNQFLGCLCVKLGLHKHILLATSSLLGDIGRYAAQLEQAEETARQTLRAEAESIPQNFWVDVPQPPKVLADVVEALVGAMFVDSEYSFSVVLDFFTKFIQPYFEDMALYSSFASNHPVTTLAHKLEADFCCNQWKLHVASVPAPVEAGIAVVSASEILCALMIHGRVVAHATSSKSGTEAKVAAAKLALEKLALVRDVDQFRREMDCDCGSSATGPN</sequence>
<keyword evidence="5" id="KW-0479">Metal-binding</keyword>
<keyword evidence="15" id="KW-0464">Manganese</keyword>
<dbReference type="InterPro" id="IPR006935">
    <property type="entry name" value="Helicase/UvrB_N"/>
</dbReference>
<evidence type="ECO:0000256" key="14">
    <source>
        <dbReference type="ARBA" id="ARBA00023118"/>
    </source>
</evidence>
<feature type="domain" description="RNase III" evidence="19">
    <location>
        <begin position="1251"/>
        <end position="1410"/>
    </location>
</feature>
<dbReference type="Gene3D" id="3.40.50.300">
    <property type="entry name" value="P-loop containing nucleotide triphosphate hydrolases"/>
    <property type="match status" value="2"/>
</dbReference>
<keyword evidence="11" id="KW-0067">ATP-binding</keyword>
<evidence type="ECO:0000256" key="8">
    <source>
        <dbReference type="ARBA" id="ARBA00022801"/>
    </source>
</evidence>
<keyword evidence="4" id="KW-0930">Antiviral protein</keyword>
<dbReference type="GO" id="GO:0005524">
    <property type="term" value="F:ATP binding"/>
    <property type="evidence" value="ECO:0007669"/>
    <property type="project" value="UniProtKB-KW"/>
</dbReference>
<dbReference type="PANTHER" id="PTHR14950:SF62">
    <property type="entry name" value="DICER-LIKE PROTEIN 1"/>
    <property type="match status" value="1"/>
</dbReference>
<dbReference type="PROSITE" id="PS51192">
    <property type="entry name" value="HELICASE_ATP_BIND_1"/>
    <property type="match status" value="1"/>
</dbReference>
<accession>A0A024RX30</accession>
<dbReference type="Pfam" id="PF03368">
    <property type="entry name" value="Dicer_dimer"/>
    <property type="match status" value="1"/>
</dbReference>
<evidence type="ECO:0000259" key="23">
    <source>
        <dbReference type="PROSITE" id="PS51327"/>
    </source>
</evidence>
<evidence type="ECO:0000313" key="24">
    <source>
        <dbReference type="EMBL" id="ETR97709.1"/>
    </source>
</evidence>
<evidence type="ECO:0000256" key="2">
    <source>
        <dbReference type="ARBA" id="ARBA00001946"/>
    </source>
</evidence>
<evidence type="ECO:0000256" key="4">
    <source>
        <dbReference type="ARBA" id="ARBA00022721"/>
    </source>
</evidence>
<feature type="domain" description="Helicase C-terminal" evidence="22">
    <location>
        <begin position="461"/>
        <end position="622"/>
    </location>
</feature>
<dbReference type="InterPro" id="IPR003100">
    <property type="entry name" value="PAZ_dom"/>
</dbReference>
<keyword evidence="8" id="KW-0378">Hydrolase</keyword>
<dbReference type="HOGENOM" id="CLU_000907_4_3_1"/>
<comment type="cofactor">
    <cofactor evidence="2">
        <name>Mg(2+)</name>
        <dbReference type="ChEBI" id="CHEBI:18420"/>
    </cofactor>
</comment>
<dbReference type="GO" id="GO:0046872">
    <property type="term" value="F:metal ion binding"/>
    <property type="evidence" value="ECO:0007669"/>
    <property type="project" value="UniProtKB-KW"/>
</dbReference>
<dbReference type="GO" id="GO:0005634">
    <property type="term" value="C:nucleus"/>
    <property type="evidence" value="ECO:0007669"/>
    <property type="project" value="TreeGrafter"/>
</dbReference>
<dbReference type="GO" id="GO:0004525">
    <property type="term" value="F:ribonuclease III activity"/>
    <property type="evidence" value="ECO:0007669"/>
    <property type="project" value="InterPro"/>
</dbReference>
<evidence type="ECO:0000256" key="7">
    <source>
        <dbReference type="ARBA" id="ARBA00022741"/>
    </source>
</evidence>
<dbReference type="GO" id="GO:0005737">
    <property type="term" value="C:cytoplasm"/>
    <property type="evidence" value="ECO:0007669"/>
    <property type="project" value="TreeGrafter"/>
</dbReference>
<gene>
    <name evidence="24" type="ORF">M419DRAFT_90789</name>
</gene>
<dbReference type="GO" id="GO:0003677">
    <property type="term" value="F:DNA binding"/>
    <property type="evidence" value="ECO:0007669"/>
    <property type="project" value="InterPro"/>
</dbReference>
<dbReference type="PROSITE" id="PS51194">
    <property type="entry name" value="HELICASE_CTER"/>
    <property type="match status" value="1"/>
</dbReference>
<dbReference type="GO" id="GO:0004386">
    <property type="term" value="F:helicase activity"/>
    <property type="evidence" value="ECO:0007669"/>
    <property type="project" value="UniProtKB-KW"/>
</dbReference>
<dbReference type="Pfam" id="PF04851">
    <property type="entry name" value="ResIII"/>
    <property type="match status" value="1"/>
</dbReference>
<evidence type="ECO:0000256" key="6">
    <source>
        <dbReference type="ARBA" id="ARBA00022737"/>
    </source>
</evidence>
<comment type="similarity">
    <text evidence="16 17">Belongs to the helicase family. Dicer subfamily.</text>
</comment>
<evidence type="ECO:0000313" key="25">
    <source>
        <dbReference type="Proteomes" id="UP000024376"/>
    </source>
</evidence>